<feature type="region of interest" description="Disordered" evidence="1">
    <location>
        <begin position="167"/>
        <end position="198"/>
    </location>
</feature>
<feature type="compositionally biased region" description="Polar residues" evidence="1">
    <location>
        <begin position="234"/>
        <end position="243"/>
    </location>
</feature>
<feature type="compositionally biased region" description="Basic and acidic residues" evidence="1">
    <location>
        <begin position="183"/>
        <end position="192"/>
    </location>
</feature>
<dbReference type="InterPro" id="IPR006461">
    <property type="entry name" value="PLAC_motif_containing"/>
</dbReference>
<dbReference type="Proteomes" id="UP000054270">
    <property type="component" value="Unassembled WGS sequence"/>
</dbReference>
<dbReference type="OrthoDB" id="1045822at2759"/>
<protein>
    <recommendedName>
        <fullName evidence="4">PLAC8-domain-containing protein</fullName>
    </recommendedName>
</protein>
<proteinExistence type="predicted"/>
<dbReference type="EMBL" id="KN817557">
    <property type="protein sequence ID" value="KJA21580.1"/>
    <property type="molecule type" value="Genomic_DNA"/>
</dbReference>
<evidence type="ECO:0000313" key="2">
    <source>
        <dbReference type="EMBL" id="KJA21580.1"/>
    </source>
</evidence>
<keyword evidence="3" id="KW-1185">Reference proteome</keyword>
<accession>A0A0D2PNW1</accession>
<feature type="region of interest" description="Disordered" evidence="1">
    <location>
        <begin position="230"/>
        <end position="257"/>
    </location>
</feature>
<sequence length="496" mass="55243">MPMQPSSPLPRTFNYPALRVANPSPPIPPLDVVEKKRKTKRLKVNSPAARAQTRFRPAGYTSSGAWLQESKEQLGPRRMVSMAFPNPHGTEEDEYYIPNAHGYTSFSADEAREFTLLKPPSRRAAVPSAMYNEGQDRFRAGRGLLPALQQNEEPEGRGLRHMRTPMHISASSGGGRRGALPPEDMKGQDMRMSRSQPSSIYNHDLQGIYDGRYSMGRSTGVSAIVNEYHPPEMTSRQSTSRAYSTSRTPPLSSASRSRALRLDVNGLSFVDEEAESAFPPVDQNRGYQQSGNFNDSCANGSAPMQSVPSDNLTPWRPRPHRDSLYQLKEQQLQRTVTREPQAQRGMRVVVGNRNAKGMPYAADGTRDWSTDLCLFCDHNLGTCCKALWCPCIVYGRNKARIEHLYELERVHPKRGGTCSVDCAVHACLTFCLFGWAIQVPNRAAVRRRYAIEGDCVGDCAAALFCSSCELAQESREIDLEEGSFPDSGTWARRGFD</sequence>
<evidence type="ECO:0008006" key="4">
    <source>
        <dbReference type="Google" id="ProtNLM"/>
    </source>
</evidence>
<dbReference type="NCBIfam" id="TIGR01571">
    <property type="entry name" value="A_thal_Cys_rich"/>
    <property type="match status" value="1"/>
</dbReference>
<organism evidence="2 3">
    <name type="scientific">Hypholoma sublateritium (strain FD-334 SS-4)</name>
    <dbReference type="NCBI Taxonomy" id="945553"/>
    <lineage>
        <taxon>Eukaryota</taxon>
        <taxon>Fungi</taxon>
        <taxon>Dikarya</taxon>
        <taxon>Basidiomycota</taxon>
        <taxon>Agaricomycotina</taxon>
        <taxon>Agaricomycetes</taxon>
        <taxon>Agaricomycetidae</taxon>
        <taxon>Agaricales</taxon>
        <taxon>Agaricineae</taxon>
        <taxon>Strophariaceae</taxon>
        <taxon>Hypholoma</taxon>
    </lineage>
</organism>
<dbReference type="AlphaFoldDB" id="A0A0D2PNW1"/>
<reference evidence="3" key="1">
    <citation type="submission" date="2014-04" db="EMBL/GenBank/DDBJ databases">
        <title>Evolutionary Origins and Diversification of the Mycorrhizal Mutualists.</title>
        <authorList>
            <consortium name="DOE Joint Genome Institute"/>
            <consortium name="Mycorrhizal Genomics Consortium"/>
            <person name="Kohler A."/>
            <person name="Kuo A."/>
            <person name="Nagy L.G."/>
            <person name="Floudas D."/>
            <person name="Copeland A."/>
            <person name="Barry K.W."/>
            <person name="Cichocki N."/>
            <person name="Veneault-Fourrey C."/>
            <person name="LaButti K."/>
            <person name="Lindquist E.A."/>
            <person name="Lipzen A."/>
            <person name="Lundell T."/>
            <person name="Morin E."/>
            <person name="Murat C."/>
            <person name="Riley R."/>
            <person name="Ohm R."/>
            <person name="Sun H."/>
            <person name="Tunlid A."/>
            <person name="Henrissat B."/>
            <person name="Grigoriev I.V."/>
            <person name="Hibbett D.S."/>
            <person name="Martin F."/>
        </authorList>
    </citation>
    <scope>NUCLEOTIDE SEQUENCE [LARGE SCALE GENOMIC DNA]</scope>
    <source>
        <strain evidence="3">FD-334 SS-4</strain>
    </source>
</reference>
<name>A0A0D2PNW1_HYPSF</name>
<evidence type="ECO:0000313" key="3">
    <source>
        <dbReference type="Proteomes" id="UP000054270"/>
    </source>
</evidence>
<evidence type="ECO:0000256" key="1">
    <source>
        <dbReference type="SAM" id="MobiDB-lite"/>
    </source>
</evidence>
<gene>
    <name evidence="2" type="ORF">HYPSUDRAFT_202920</name>
</gene>
<dbReference type="STRING" id="945553.A0A0D2PNW1"/>
<feature type="compositionally biased region" description="Low complexity" evidence="1">
    <location>
        <begin position="244"/>
        <end position="257"/>
    </location>
</feature>
<dbReference type="Pfam" id="PF04749">
    <property type="entry name" value="PLAC8"/>
    <property type="match status" value="1"/>
</dbReference>
<dbReference type="PANTHER" id="PTHR15907">
    <property type="entry name" value="DUF614 FAMILY PROTEIN-RELATED"/>
    <property type="match status" value="1"/>
</dbReference>